<dbReference type="GO" id="GO:0008932">
    <property type="term" value="F:lytic endotransglycosylase activity"/>
    <property type="evidence" value="ECO:0007669"/>
    <property type="project" value="UniProtKB-UniRule"/>
</dbReference>
<dbReference type="GO" id="GO:0005886">
    <property type="term" value="C:plasma membrane"/>
    <property type="evidence" value="ECO:0007669"/>
    <property type="project" value="UniProtKB-SubCell"/>
</dbReference>
<dbReference type="NCBIfam" id="TIGR00247">
    <property type="entry name" value="endolytic transglycosylase MltG"/>
    <property type="match status" value="1"/>
</dbReference>
<feature type="transmembrane region" description="Helical" evidence="7">
    <location>
        <begin position="33"/>
        <end position="52"/>
    </location>
</feature>
<keyword evidence="2 7" id="KW-0812">Transmembrane</keyword>
<gene>
    <name evidence="7" type="primary">mltG</name>
    <name evidence="9" type="ORF">AE0388_0869</name>
</gene>
<dbReference type="EMBL" id="JTJZ01000015">
    <property type="protein sequence ID" value="KHS53381.1"/>
    <property type="molecule type" value="Genomic_DNA"/>
</dbReference>
<keyword evidence="6 7" id="KW-0961">Cell wall biogenesis/degradation</keyword>
<proteinExistence type="inferred from homology"/>
<dbReference type="PANTHER" id="PTHR30518">
    <property type="entry name" value="ENDOLYTIC MUREIN TRANSGLYCOSYLASE"/>
    <property type="match status" value="1"/>
</dbReference>
<dbReference type="RefSeq" id="WP_039207410.1">
    <property type="nucleotide sequence ID" value="NZ_JTJZ01000015.1"/>
</dbReference>
<dbReference type="AlphaFoldDB" id="A0A0B9AR68"/>
<evidence type="ECO:0000256" key="7">
    <source>
        <dbReference type="HAMAP-Rule" id="MF_02065"/>
    </source>
</evidence>
<dbReference type="PATRIC" id="fig|1703.6.peg.752"/>
<keyword evidence="1 7" id="KW-1003">Cell membrane</keyword>
<reference evidence="9 10" key="1">
    <citation type="submission" date="2014-11" db="EMBL/GenBank/DDBJ databases">
        <title>Draft Genome Sequence of Brevibacterium linens AE038-8.</title>
        <authorList>
            <person name="Maizel D."/>
            <person name="Utturkar S.M."/>
            <person name="Brown S.D."/>
            <person name="Ferrero M."/>
            <person name="Rosen B.P."/>
        </authorList>
    </citation>
    <scope>NUCLEOTIDE SEQUENCE [LARGE SCALE GENOMIC DNA]</scope>
    <source>
        <strain evidence="9 10">AE038-8</strain>
    </source>
</reference>
<evidence type="ECO:0000256" key="3">
    <source>
        <dbReference type="ARBA" id="ARBA00022989"/>
    </source>
</evidence>
<evidence type="ECO:0000313" key="9">
    <source>
        <dbReference type="EMBL" id="KHS53381.1"/>
    </source>
</evidence>
<comment type="caution">
    <text evidence="9">The sequence shown here is derived from an EMBL/GenBank/DDBJ whole genome shotgun (WGS) entry which is preliminary data.</text>
</comment>
<dbReference type="Gene3D" id="3.30.160.60">
    <property type="entry name" value="Classic Zinc Finger"/>
    <property type="match status" value="1"/>
</dbReference>
<dbReference type="OrthoDB" id="9814591at2"/>
<dbReference type="Proteomes" id="UP000031488">
    <property type="component" value="Unassembled WGS sequence"/>
</dbReference>
<evidence type="ECO:0000256" key="2">
    <source>
        <dbReference type="ARBA" id="ARBA00022692"/>
    </source>
</evidence>
<dbReference type="InterPro" id="IPR003770">
    <property type="entry name" value="MLTG-like"/>
</dbReference>
<dbReference type="GO" id="GO:0071555">
    <property type="term" value="P:cell wall organization"/>
    <property type="evidence" value="ECO:0007669"/>
    <property type="project" value="UniProtKB-KW"/>
</dbReference>
<keyword evidence="3 7" id="KW-1133">Transmembrane helix</keyword>
<dbReference type="EC" id="4.2.2.29" evidence="7"/>
<dbReference type="GO" id="GO:0009252">
    <property type="term" value="P:peptidoglycan biosynthetic process"/>
    <property type="evidence" value="ECO:0007669"/>
    <property type="project" value="UniProtKB-UniRule"/>
</dbReference>
<keyword evidence="10" id="KW-1185">Reference proteome</keyword>
<evidence type="ECO:0000256" key="6">
    <source>
        <dbReference type="ARBA" id="ARBA00023316"/>
    </source>
</evidence>
<dbReference type="Gene3D" id="3.30.1490.480">
    <property type="entry name" value="Endolytic murein transglycosylase"/>
    <property type="match status" value="1"/>
</dbReference>
<feature type="site" description="Important for catalytic activity" evidence="7">
    <location>
        <position position="247"/>
    </location>
</feature>
<protein>
    <recommendedName>
        <fullName evidence="7">Endolytic murein transglycosylase</fullName>
        <ecNumber evidence="7">4.2.2.29</ecNumber>
    </recommendedName>
    <alternativeName>
        <fullName evidence="7">Peptidoglycan lytic transglycosylase</fullName>
    </alternativeName>
    <alternativeName>
        <fullName evidence="7">Peptidoglycan polymerization terminase</fullName>
    </alternativeName>
</protein>
<evidence type="ECO:0000256" key="4">
    <source>
        <dbReference type="ARBA" id="ARBA00023136"/>
    </source>
</evidence>
<dbReference type="STRING" id="1703.BLSMQ_2211"/>
<comment type="subcellular location">
    <subcellularLocation>
        <location evidence="7">Cell membrane</location>
        <topology evidence="7">Single-pass membrane protein</topology>
    </subcellularLocation>
</comment>
<evidence type="ECO:0000256" key="1">
    <source>
        <dbReference type="ARBA" id="ARBA00022475"/>
    </source>
</evidence>
<accession>A0A0B9AR68</accession>
<evidence type="ECO:0000256" key="8">
    <source>
        <dbReference type="SAM" id="MobiDB-lite"/>
    </source>
</evidence>
<keyword evidence="4 7" id="KW-0472">Membrane</keyword>
<dbReference type="Pfam" id="PF02618">
    <property type="entry name" value="YceG"/>
    <property type="match status" value="1"/>
</dbReference>
<comment type="function">
    <text evidence="7">Functions as a peptidoglycan terminase that cleaves nascent peptidoglycan strands endolytically to terminate their elongation.</text>
</comment>
<evidence type="ECO:0000313" key="10">
    <source>
        <dbReference type="Proteomes" id="UP000031488"/>
    </source>
</evidence>
<sequence>MSPITEEFSSDEGLTRAEVRAKKRRRMMRRRRTTTIVIICILVFGIGGFFGVRAAGGVFDDLFGPKGDYEGQGTNEVSIEIAPGSSARTVANQLVESGVIMNSEPFLDEIERRDATIQAGTWTMREKMSSKAAVEALINPIAPPKITVAEGKQVEEIKSIMIESGMNADEVDKALDDKTPKDYGLEIDSPSLEGYLYPATYDLNKQKTAEDIVQEMVDKTETELDELGIENKDANRILTLASLVEKESPGDPEVRSKVARVFLNRISEKSQTGGLLQSDATVAYIHGARSDLTTTKKERQSDSPYNTYKKKGLPPGPINSPSKGAVEAALEPADGDWQFFVATNPDTGETKFADNFEDHKKNVEIYRKWLREHNKDNG</sequence>
<dbReference type="PANTHER" id="PTHR30518:SF2">
    <property type="entry name" value="ENDOLYTIC MUREIN TRANSGLYCOSYLASE"/>
    <property type="match status" value="1"/>
</dbReference>
<feature type="region of interest" description="Disordered" evidence="8">
    <location>
        <begin position="294"/>
        <end position="324"/>
    </location>
</feature>
<comment type="catalytic activity">
    <reaction evidence="7">
        <text>a peptidoglycan chain = a peptidoglycan chain with N-acetyl-1,6-anhydromuramyl-[peptide] at the reducing end + a peptidoglycan chain with N-acetylglucosamine at the non-reducing end.</text>
        <dbReference type="EC" id="4.2.2.29"/>
    </reaction>
</comment>
<dbReference type="HAMAP" id="MF_02065">
    <property type="entry name" value="MltG"/>
    <property type="match status" value="1"/>
</dbReference>
<evidence type="ECO:0000256" key="5">
    <source>
        <dbReference type="ARBA" id="ARBA00023239"/>
    </source>
</evidence>
<comment type="similarity">
    <text evidence="7">Belongs to the transglycosylase MltG family.</text>
</comment>
<name>A0A0B9AR68_BRELN</name>
<organism evidence="9 10">
    <name type="scientific">Brevibacterium linens</name>
    <dbReference type="NCBI Taxonomy" id="1703"/>
    <lineage>
        <taxon>Bacteria</taxon>
        <taxon>Bacillati</taxon>
        <taxon>Actinomycetota</taxon>
        <taxon>Actinomycetes</taxon>
        <taxon>Micrococcales</taxon>
        <taxon>Brevibacteriaceae</taxon>
        <taxon>Brevibacterium</taxon>
    </lineage>
</organism>
<keyword evidence="5 7" id="KW-0456">Lyase</keyword>
<dbReference type="CDD" id="cd08010">
    <property type="entry name" value="MltG_like"/>
    <property type="match status" value="1"/>
</dbReference>